<comment type="caution">
    <text evidence="2">The sequence shown here is derived from an EMBL/GenBank/DDBJ whole genome shotgun (WGS) entry which is preliminary data.</text>
</comment>
<reference evidence="2" key="1">
    <citation type="journal article" date="2015" name="Nature">
        <title>Complex archaea that bridge the gap between prokaryotes and eukaryotes.</title>
        <authorList>
            <person name="Spang A."/>
            <person name="Saw J.H."/>
            <person name="Jorgensen S.L."/>
            <person name="Zaremba-Niedzwiedzka K."/>
            <person name="Martijn J."/>
            <person name="Lind A.E."/>
            <person name="van Eijk R."/>
            <person name="Schleper C."/>
            <person name="Guy L."/>
            <person name="Ettema T.J."/>
        </authorList>
    </citation>
    <scope>NUCLEOTIDE SEQUENCE</scope>
</reference>
<evidence type="ECO:0000256" key="1">
    <source>
        <dbReference type="SAM" id="MobiDB-lite"/>
    </source>
</evidence>
<dbReference type="Pfam" id="PF02178">
    <property type="entry name" value="AT_hook"/>
    <property type="match status" value="1"/>
</dbReference>
<feature type="region of interest" description="Disordered" evidence="1">
    <location>
        <begin position="35"/>
        <end position="88"/>
    </location>
</feature>
<organism evidence="2">
    <name type="scientific">marine sediment metagenome</name>
    <dbReference type="NCBI Taxonomy" id="412755"/>
    <lineage>
        <taxon>unclassified sequences</taxon>
        <taxon>metagenomes</taxon>
        <taxon>ecological metagenomes</taxon>
    </lineage>
</organism>
<evidence type="ECO:0000313" key="2">
    <source>
        <dbReference type="EMBL" id="KKK47173.1"/>
    </source>
</evidence>
<name>A0A0F8VS43_9ZZZZ</name>
<gene>
    <name evidence="2" type="ORF">LCGC14_3157860</name>
</gene>
<feature type="compositionally biased region" description="Low complexity" evidence="1">
    <location>
        <begin position="39"/>
        <end position="49"/>
    </location>
</feature>
<proteinExistence type="predicted"/>
<feature type="compositionally biased region" description="Basic residues" evidence="1">
    <location>
        <begin position="62"/>
        <end position="72"/>
    </location>
</feature>
<dbReference type="AlphaFoldDB" id="A0A0F8VS43"/>
<feature type="compositionally biased region" description="Basic and acidic residues" evidence="1">
    <location>
        <begin position="73"/>
        <end position="88"/>
    </location>
</feature>
<sequence length="88" mass="10082">MKSLSKLSAAELEEVRKLGASVLGYEKRIVVFPDPNPPETVTTTEGPTVYIPNKRTEPLNGRNKRTRGRPRKWASEAERKRAYRERSK</sequence>
<dbReference type="GO" id="GO:0003677">
    <property type="term" value="F:DNA binding"/>
    <property type="evidence" value="ECO:0007669"/>
    <property type="project" value="InterPro"/>
</dbReference>
<dbReference type="EMBL" id="LAZR01069713">
    <property type="protein sequence ID" value="KKK47173.1"/>
    <property type="molecule type" value="Genomic_DNA"/>
</dbReference>
<accession>A0A0F8VS43</accession>
<protein>
    <submittedName>
        <fullName evidence="2">Uncharacterized protein</fullName>
    </submittedName>
</protein>
<dbReference type="InterPro" id="IPR017956">
    <property type="entry name" value="AT_hook_DNA-bd_motif"/>
</dbReference>